<evidence type="ECO:0000313" key="2">
    <source>
        <dbReference type="EMBL" id="TXC68971.1"/>
    </source>
</evidence>
<dbReference type="Pfam" id="PF01381">
    <property type="entry name" value="HTH_3"/>
    <property type="match status" value="1"/>
</dbReference>
<gene>
    <name evidence="2" type="ORF">FSZ31_08465</name>
</gene>
<dbReference type="OrthoDB" id="7404022at2"/>
<organism evidence="2 3">
    <name type="scientific">Flavisphingopyxis soli</name>
    <dbReference type="NCBI Taxonomy" id="2601267"/>
    <lineage>
        <taxon>Bacteria</taxon>
        <taxon>Pseudomonadati</taxon>
        <taxon>Pseudomonadota</taxon>
        <taxon>Alphaproteobacteria</taxon>
        <taxon>Sphingomonadales</taxon>
        <taxon>Sphingopyxidaceae</taxon>
        <taxon>Flavisphingopyxis</taxon>
    </lineage>
</organism>
<dbReference type="SMART" id="SM00530">
    <property type="entry name" value="HTH_XRE"/>
    <property type="match status" value="1"/>
</dbReference>
<proteinExistence type="predicted"/>
<feature type="domain" description="HTH cro/C1-type" evidence="1">
    <location>
        <begin position="5"/>
        <end position="61"/>
    </location>
</feature>
<dbReference type="SUPFAM" id="SSF47413">
    <property type="entry name" value="lambda repressor-like DNA-binding domains"/>
    <property type="match status" value="1"/>
</dbReference>
<dbReference type="Proteomes" id="UP000321129">
    <property type="component" value="Unassembled WGS sequence"/>
</dbReference>
<evidence type="ECO:0000259" key="1">
    <source>
        <dbReference type="PROSITE" id="PS50943"/>
    </source>
</evidence>
<accession>A0A5C6U9Y1</accession>
<evidence type="ECO:0000313" key="3">
    <source>
        <dbReference type="Proteomes" id="UP000321129"/>
    </source>
</evidence>
<dbReference type="Gene3D" id="1.10.260.40">
    <property type="entry name" value="lambda repressor-like DNA-binding domains"/>
    <property type="match status" value="1"/>
</dbReference>
<sequence length="187" mass="20509">MINSIRSVRRAKRLTLDDVARRCDPPTTPQTIGRLETGTRTLSIDWLNRIADALSVSSAELVSMPDETQHEVTALLTPDGAHAPTRPEPLSPQRIGEDMLALRVTGGVGDYRSGDHVWCRPLKADDYASALNRDVLVPRPAGRFVFGRLIGMDGEKLHLLPLGTGTRQHVVANPPWLAVAARLVRDL</sequence>
<keyword evidence="3" id="KW-1185">Reference proteome</keyword>
<dbReference type="RefSeq" id="WP_147122925.1">
    <property type="nucleotide sequence ID" value="NZ_VOPY01000002.1"/>
</dbReference>
<dbReference type="CDD" id="cd00093">
    <property type="entry name" value="HTH_XRE"/>
    <property type="match status" value="1"/>
</dbReference>
<name>A0A5C6U9Y1_9SPHN</name>
<dbReference type="InterPro" id="IPR010982">
    <property type="entry name" value="Lambda_DNA-bd_dom_sf"/>
</dbReference>
<dbReference type="EMBL" id="VOPY01000002">
    <property type="protein sequence ID" value="TXC68971.1"/>
    <property type="molecule type" value="Genomic_DNA"/>
</dbReference>
<comment type="caution">
    <text evidence="2">The sequence shown here is derived from an EMBL/GenBank/DDBJ whole genome shotgun (WGS) entry which is preliminary data.</text>
</comment>
<reference evidence="2 3" key="1">
    <citation type="submission" date="2019-08" db="EMBL/GenBank/DDBJ databases">
        <title>Sphingorhabdus soil sp. nov., isolated from arctic soil.</title>
        <authorList>
            <person name="Liu Y."/>
        </authorList>
    </citation>
    <scope>NUCLEOTIDE SEQUENCE [LARGE SCALE GENOMIC DNA]</scope>
    <source>
        <strain evidence="2 3">D-2Q-5-6</strain>
    </source>
</reference>
<dbReference type="PROSITE" id="PS50943">
    <property type="entry name" value="HTH_CROC1"/>
    <property type="match status" value="1"/>
</dbReference>
<protein>
    <submittedName>
        <fullName evidence="2">Helix-turn-helix transcriptional regulator</fullName>
    </submittedName>
</protein>
<dbReference type="GO" id="GO:0003677">
    <property type="term" value="F:DNA binding"/>
    <property type="evidence" value="ECO:0007669"/>
    <property type="project" value="InterPro"/>
</dbReference>
<dbReference type="InterPro" id="IPR001387">
    <property type="entry name" value="Cro/C1-type_HTH"/>
</dbReference>
<dbReference type="AlphaFoldDB" id="A0A5C6U9Y1"/>